<accession>A0A5B7HT99</accession>
<name>A0A5B7HT99_PORTR</name>
<comment type="caution">
    <text evidence="1">The sequence shown here is derived from an EMBL/GenBank/DDBJ whole genome shotgun (WGS) entry which is preliminary data.</text>
</comment>
<dbReference type="Proteomes" id="UP000324222">
    <property type="component" value="Unassembled WGS sequence"/>
</dbReference>
<keyword evidence="2" id="KW-1185">Reference proteome</keyword>
<reference evidence="1 2" key="1">
    <citation type="submission" date="2019-05" db="EMBL/GenBank/DDBJ databases">
        <title>Another draft genome of Portunus trituberculatus and its Hox gene families provides insights of decapod evolution.</title>
        <authorList>
            <person name="Jeong J.-H."/>
            <person name="Song I."/>
            <person name="Kim S."/>
            <person name="Choi T."/>
            <person name="Kim D."/>
            <person name="Ryu S."/>
            <person name="Kim W."/>
        </authorList>
    </citation>
    <scope>NUCLEOTIDE SEQUENCE [LARGE SCALE GENOMIC DNA]</scope>
    <source>
        <tissue evidence="1">Muscle</tissue>
    </source>
</reference>
<dbReference type="AlphaFoldDB" id="A0A5B7HT99"/>
<protein>
    <submittedName>
        <fullName evidence="1">Uncharacterized protein</fullName>
    </submittedName>
</protein>
<proteinExistence type="predicted"/>
<evidence type="ECO:0000313" key="2">
    <source>
        <dbReference type="Proteomes" id="UP000324222"/>
    </source>
</evidence>
<gene>
    <name evidence="1" type="ORF">E2C01_066784</name>
</gene>
<dbReference type="EMBL" id="VSRR010034798">
    <property type="protein sequence ID" value="MPC72477.1"/>
    <property type="molecule type" value="Genomic_DNA"/>
</dbReference>
<evidence type="ECO:0000313" key="1">
    <source>
        <dbReference type="EMBL" id="MPC72477.1"/>
    </source>
</evidence>
<sequence length="93" mass="10294">MYPSLPFTVLAPVPFLATHPAGVRAQPPQRQRRRCLLFRSVVPHAHQAQNSRVGKAFWGLHTAGTLTEAHRKASISKALIRASRISLGRAYLT</sequence>
<organism evidence="1 2">
    <name type="scientific">Portunus trituberculatus</name>
    <name type="common">Swimming crab</name>
    <name type="synonym">Neptunus trituberculatus</name>
    <dbReference type="NCBI Taxonomy" id="210409"/>
    <lineage>
        <taxon>Eukaryota</taxon>
        <taxon>Metazoa</taxon>
        <taxon>Ecdysozoa</taxon>
        <taxon>Arthropoda</taxon>
        <taxon>Crustacea</taxon>
        <taxon>Multicrustacea</taxon>
        <taxon>Malacostraca</taxon>
        <taxon>Eumalacostraca</taxon>
        <taxon>Eucarida</taxon>
        <taxon>Decapoda</taxon>
        <taxon>Pleocyemata</taxon>
        <taxon>Brachyura</taxon>
        <taxon>Eubrachyura</taxon>
        <taxon>Portunoidea</taxon>
        <taxon>Portunidae</taxon>
        <taxon>Portuninae</taxon>
        <taxon>Portunus</taxon>
    </lineage>
</organism>